<evidence type="ECO:0000256" key="1">
    <source>
        <dbReference type="ARBA" id="ARBA00011012"/>
    </source>
</evidence>
<dbReference type="Gene3D" id="1.25.10.10">
    <property type="entry name" value="Leucine-rich Repeat Variant"/>
    <property type="match status" value="1"/>
</dbReference>
<dbReference type="AlphaFoldDB" id="A0A9K3GIX6"/>
<dbReference type="Pfam" id="PF08569">
    <property type="entry name" value="Mo25"/>
    <property type="match status" value="1"/>
</dbReference>
<dbReference type="SUPFAM" id="SSF48371">
    <property type="entry name" value="ARM repeat"/>
    <property type="match status" value="1"/>
</dbReference>
<name>A0A9K3GIX6_9EUKA</name>
<dbReference type="GO" id="GO:0035556">
    <property type="term" value="P:intracellular signal transduction"/>
    <property type="evidence" value="ECO:0007669"/>
    <property type="project" value="TreeGrafter"/>
</dbReference>
<dbReference type="InterPro" id="IPR011989">
    <property type="entry name" value="ARM-like"/>
</dbReference>
<keyword evidence="3" id="KW-1185">Reference proteome</keyword>
<dbReference type="GO" id="GO:0043539">
    <property type="term" value="F:protein serine/threonine kinase activator activity"/>
    <property type="evidence" value="ECO:0007669"/>
    <property type="project" value="TreeGrafter"/>
</dbReference>
<sequence length="170" mass="19211">MSFFRRKERQPAEVLRAIRDNLLSEDGGPQANPGVSARLDRSLAVLKEMLYGDEAAPDTDLYTELVHQALQTDVVYLLISDMASLSFEGRHDAVQCISSLVRRCKDETRSRRSLTEDYILNTHPDTLALLVRGYGVPDIGLACGQLIREFMRHKAILEAFLGAVRWMVYI</sequence>
<dbReference type="PANTHER" id="PTHR10182">
    <property type="entry name" value="CALCIUM-BINDING PROTEIN 39-RELATED"/>
    <property type="match status" value="1"/>
</dbReference>
<evidence type="ECO:0000313" key="3">
    <source>
        <dbReference type="Proteomes" id="UP000265618"/>
    </source>
</evidence>
<dbReference type="InterPro" id="IPR013878">
    <property type="entry name" value="Mo25"/>
</dbReference>
<dbReference type="PANTHER" id="PTHR10182:SF3">
    <property type="entry name" value="PROTEIN MO25"/>
    <property type="match status" value="1"/>
</dbReference>
<comment type="similarity">
    <text evidence="1">Belongs to the Mo25 family.</text>
</comment>
<comment type="caution">
    <text evidence="2">The sequence shown here is derived from an EMBL/GenBank/DDBJ whole genome shotgun (WGS) entry which is preliminary data.</text>
</comment>
<reference evidence="2 3" key="1">
    <citation type="journal article" date="2018" name="PLoS ONE">
        <title>The draft genome of Kipferlia bialata reveals reductive genome evolution in fornicate parasites.</title>
        <authorList>
            <person name="Tanifuji G."/>
            <person name="Takabayashi S."/>
            <person name="Kume K."/>
            <person name="Takagi M."/>
            <person name="Nakayama T."/>
            <person name="Kamikawa R."/>
            <person name="Inagaki Y."/>
            <person name="Hashimoto T."/>
        </authorList>
    </citation>
    <scope>NUCLEOTIDE SEQUENCE [LARGE SCALE GENOMIC DNA]</scope>
    <source>
        <strain evidence="2">NY0173</strain>
    </source>
</reference>
<dbReference type="EMBL" id="BDIP01001278">
    <property type="protein sequence ID" value="GIQ84030.1"/>
    <property type="molecule type" value="Genomic_DNA"/>
</dbReference>
<gene>
    <name evidence="2" type="ORF">KIPB_005453</name>
</gene>
<dbReference type="InterPro" id="IPR016024">
    <property type="entry name" value="ARM-type_fold"/>
</dbReference>
<dbReference type="OrthoDB" id="609103at2759"/>
<protein>
    <submittedName>
        <fullName evidence="2">Conidiophore development protein HymA</fullName>
    </submittedName>
</protein>
<proteinExistence type="inferred from homology"/>
<dbReference type="Proteomes" id="UP000265618">
    <property type="component" value="Unassembled WGS sequence"/>
</dbReference>
<accession>A0A9K3GIX6</accession>
<evidence type="ECO:0000313" key="2">
    <source>
        <dbReference type="EMBL" id="GIQ84030.1"/>
    </source>
</evidence>
<organism evidence="2 3">
    <name type="scientific">Kipferlia bialata</name>
    <dbReference type="NCBI Taxonomy" id="797122"/>
    <lineage>
        <taxon>Eukaryota</taxon>
        <taxon>Metamonada</taxon>
        <taxon>Carpediemonas-like organisms</taxon>
        <taxon>Kipferlia</taxon>
    </lineage>
</organism>